<dbReference type="VEuPathDB" id="FungiDB:RhiirFUN_009566"/>
<comment type="caution">
    <text evidence="2">The sequence shown here is derived from an EMBL/GenBank/DDBJ whole genome shotgun (WGS) entry which is preliminary data.</text>
</comment>
<evidence type="ECO:0000256" key="1">
    <source>
        <dbReference type="SAM" id="Phobius"/>
    </source>
</evidence>
<feature type="transmembrane region" description="Helical" evidence="1">
    <location>
        <begin position="79"/>
        <end position="102"/>
    </location>
</feature>
<dbReference type="AlphaFoldDB" id="A0A915ZBU0"/>
<keyword evidence="1" id="KW-0472">Membrane</keyword>
<dbReference type="Proteomes" id="UP000684084">
    <property type="component" value="Unassembled WGS sequence"/>
</dbReference>
<gene>
    <name evidence="2" type="ORF">CHRIB12_LOCUS11721</name>
</gene>
<evidence type="ECO:0000313" key="3">
    <source>
        <dbReference type="Proteomes" id="UP000684084"/>
    </source>
</evidence>
<protein>
    <submittedName>
        <fullName evidence="2">Uncharacterized protein</fullName>
    </submittedName>
</protein>
<feature type="transmembrane region" description="Helical" evidence="1">
    <location>
        <begin position="49"/>
        <end position="67"/>
    </location>
</feature>
<proteinExistence type="predicted"/>
<feature type="transmembrane region" description="Helical" evidence="1">
    <location>
        <begin position="12"/>
        <end position="37"/>
    </location>
</feature>
<dbReference type="OrthoDB" id="3239304at2759"/>
<dbReference type="EMBL" id="CAGKOT010000025">
    <property type="protein sequence ID" value="CAB5368397.1"/>
    <property type="molecule type" value="Genomic_DNA"/>
</dbReference>
<name>A0A915ZBU0_9GLOM</name>
<keyword evidence="1" id="KW-1133">Transmembrane helix</keyword>
<reference evidence="2" key="1">
    <citation type="submission" date="2020-05" db="EMBL/GenBank/DDBJ databases">
        <authorList>
            <person name="Rincon C."/>
            <person name="Sanders R I."/>
            <person name="Robbins C."/>
            <person name="Chaturvedi A."/>
        </authorList>
    </citation>
    <scope>NUCLEOTIDE SEQUENCE</scope>
    <source>
        <strain evidence="2">CHB12</strain>
    </source>
</reference>
<keyword evidence="1" id="KW-0812">Transmembrane</keyword>
<accession>A0A915ZBU0</accession>
<organism evidence="2 3">
    <name type="scientific">Rhizophagus irregularis</name>
    <dbReference type="NCBI Taxonomy" id="588596"/>
    <lineage>
        <taxon>Eukaryota</taxon>
        <taxon>Fungi</taxon>
        <taxon>Fungi incertae sedis</taxon>
        <taxon>Mucoromycota</taxon>
        <taxon>Glomeromycotina</taxon>
        <taxon>Glomeromycetes</taxon>
        <taxon>Glomerales</taxon>
        <taxon>Glomeraceae</taxon>
        <taxon>Rhizophagus</taxon>
    </lineage>
</organism>
<evidence type="ECO:0000313" key="2">
    <source>
        <dbReference type="EMBL" id="CAB5368397.1"/>
    </source>
</evidence>
<sequence length="219" mass="24505">MVQRCCCCINNRIGTILISLIVLVQSMVGVWIAFHFIDSATIFSKGLGYVHGIWNIVRGVMAVGGLVGGIMQNQKLVKLFSVVVSVSALVYLVFGTAVSIITAKNKDKLVDMCLKKFSEQAHEGKYWSPLENWSRPFDKRQDNGTTNEQRELCQQAVKFYIGFAVVYTVAGFLLMFYFASVISNYNGELKRKDMYNKVKALDNTTVEPEKPPRGIAVDL</sequence>
<feature type="transmembrane region" description="Helical" evidence="1">
    <location>
        <begin position="159"/>
        <end position="182"/>
    </location>
</feature>